<evidence type="ECO:0000313" key="3">
    <source>
        <dbReference type="Proteomes" id="UP001331515"/>
    </source>
</evidence>
<dbReference type="EMBL" id="JAURVH010001534">
    <property type="protein sequence ID" value="KAK5895828.1"/>
    <property type="molecule type" value="Genomic_DNA"/>
</dbReference>
<name>A0AAN8C657_CHAGU</name>
<organism evidence="2 3">
    <name type="scientific">Champsocephalus gunnari</name>
    <name type="common">Mackerel icefish</name>
    <dbReference type="NCBI Taxonomy" id="52237"/>
    <lineage>
        <taxon>Eukaryota</taxon>
        <taxon>Metazoa</taxon>
        <taxon>Chordata</taxon>
        <taxon>Craniata</taxon>
        <taxon>Vertebrata</taxon>
        <taxon>Euteleostomi</taxon>
        <taxon>Actinopterygii</taxon>
        <taxon>Neopterygii</taxon>
        <taxon>Teleostei</taxon>
        <taxon>Neoteleostei</taxon>
        <taxon>Acanthomorphata</taxon>
        <taxon>Eupercaria</taxon>
        <taxon>Perciformes</taxon>
        <taxon>Notothenioidei</taxon>
        <taxon>Channichthyidae</taxon>
        <taxon>Champsocephalus</taxon>
    </lineage>
</organism>
<sequence>MGRVRQIDPWSKGQCVNSSITGDTSQADAQQSAERLIHLSLQLPEAQSQRQSQATAGSRRADPPRTHPSFMGCNPRPEWVTGARGAARAGGQWSLMCVYMCGFPFPLECTGVELSASLCQTLKAFQWPGEKLEGSVGSGHLFIFVSQLHLVRTCCI</sequence>
<feature type="compositionally biased region" description="Polar residues" evidence="1">
    <location>
        <begin position="14"/>
        <end position="31"/>
    </location>
</feature>
<evidence type="ECO:0000313" key="2">
    <source>
        <dbReference type="EMBL" id="KAK5895828.1"/>
    </source>
</evidence>
<evidence type="ECO:0000256" key="1">
    <source>
        <dbReference type="SAM" id="MobiDB-lite"/>
    </source>
</evidence>
<gene>
    <name evidence="2" type="ORF">CgunFtcFv8_009485</name>
</gene>
<accession>A0AAN8C657</accession>
<feature type="region of interest" description="Disordered" evidence="1">
    <location>
        <begin position="1"/>
        <end position="31"/>
    </location>
</feature>
<dbReference type="Proteomes" id="UP001331515">
    <property type="component" value="Unassembled WGS sequence"/>
</dbReference>
<keyword evidence="3" id="KW-1185">Reference proteome</keyword>
<feature type="compositionally biased region" description="Polar residues" evidence="1">
    <location>
        <begin position="47"/>
        <end position="56"/>
    </location>
</feature>
<comment type="caution">
    <text evidence="2">The sequence shown here is derived from an EMBL/GenBank/DDBJ whole genome shotgun (WGS) entry which is preliminary data.</text>
</comment>
<feature type="region of interest" description="Disordered" evidence="1">
    <location>
        <begin position="47"/>
        <end position="73"/>
    </location>
</feature>
<dbReference type="AlphaFoldDB" id="A0AAN8C657"/>
<reference evidence="2 3" key="1">
    <citation type="journal article" date="2023" name="Mol. Biol. Evol.">
        <title>Genomics of Secondarily Temperate Adaptation in the Only Non-Antarctic Icefish.</title>
        <authorList>
            <person name="Rivera-Colon A.G."/>
            <person name="Rayamajhi N."/>
            <person name="Minhas B.F."/>
            <person name="Madrigal G."/>
            <person name="Bilyk K.T."/>
            <person name="Yoon V."/>
            <person name="Hune M."/>
            <person name="Gregory S."/>
            <person name="Cheng C.H.C."/>
            <person name="Catchen J.M."/>
        </authorList>
    </citation>
    <scope>NUCLEOTIDE SEQUENCE [LARGE SCALE GENOMIC DNA]</scope>
    <source>
        <tissue evidence="2">White muscle</tissue>
    </source>
</reference>
<proteinExistence type="predicted"/>
<protein>
    <submittedName>
        <fullName evidence="2">Uncharacterized protein</fullName>
    </submittedName>
</protein>